<feature type="non-terminal residue" evidence="1">
    <location>
        <position position="1"/>
    </location>
</feature>
<accession>A0ABS2YE77</accession>
<feature type="non-terminal residue" evidence="1">
    <location>
        <position position="84"/>
    </location>
</feature>
<comment type="caution">
    <text evidence="1">The sequence shown here is derived from an EMBL/GenBank/DDBJ whole genome shotgun (WGS) entry which is preliminary data.</text>
</comment>
<dbReference type="Proteomes" id="UP001166093">
    <property type="component" value="Unassembled WGS sequence"/>
</dbReference>
<protein>
    <submittedName>
        <fullName evidence="1">RARG protein</fullName>
    </submittedName>
</protein>
<gene>
    <name evidence="1" type="primary">Rarg</name>
    <name evidence="1" type="ORF">GTO93_0020918</name>
</gene>
<evidence type="ECO:0000313" key="1">
    <source>
        <dbReference type="EMBL" id="MBN3284490.1"/>
    </source>
</evidence>
<sequence length="84" mass="9147">MTSFPPAVYPFAFNSIRSHSPFDLLANGSFFGRFGADLQKEMAALYTAAQIHRKWVVPLHSQGGVCVCVELQSPAASLFTISLV</sequence>
<name>A0ABS2YE77_POLSP</name>
<evidence type="ECO:0000313" key="2">
    <source>
        <dbReference type="Proteomes" id="UP001166093"/>
    </source>
</evidence>
<proteinExistence type="predicted"/>
<dbReference type="EMBL" id="JAAWVQ010137001">
    <property type="protein sequence ID" value="MBN3284490.1"/>
    <property type="molecule type" value="Genomic_DNA"/>
</dbReference>
<organism evidence="1 2">
    <name type="scientific">Polyodon spathula</name>
    <name type="common">North American paddlefish</name>
    <name type="synonym">Squalus spathula</name>
    <dbReference type="NCBI Taxonomy" id="7913"/>
    <lineage>
        <taxon>Eukaryota</taxon>
        <taxon>Metazoa</taxon>
        <taxon>Chordata</taxon>
        <taxon>Craniata</taxon>
        <taxon>Vertebrata</taxon>
        <taxon>Euteleostomi</taxon>
        <taxon>Actinopterygii</taxon>
        <taxon>Chondrostei</taxon>
        <taxon>Acipenseriformes</taxon>
        <taxon>Polyodontidae</taxon>
        <taxon>Polyodon</taxon>
    </lineage>
</organism>
<reference evidence="1" key="1">
    <citation type="journal article" date="2021" name="Cell">
        <title>Tracing the genetic footprints of vertebrate landing in non-teleost ray-finned fishes.</title>
        <authorList>
            <person name="Bi X."/>
            <person name="Wang K."/>
            <person name="Yang L."/>
            <person name="Pan H."/>
            <person name="Jiang H."/>
            <person name="Wei Q."/>
            <person name="Fang M."/>
            <person name="Yu H."/>
            <person name="Zhu C."/>
            <person name="Cai Y."/>
            <person name="He Y."/>
            <person name="Gan X."/>
            <person name="Zeng H."/>
            <person name="Yu D."/>
            <person name="Zhu Y."/>
            <person name="Jiang H."/>
            <person name="Qiu Q."/>
            <person name="Yang H."/>
            <person name="Zhang Y.E."/>
            <person name="Wang W."/>
            <person name="Zhu M."/>
            <person name="He S."/>
            <person name="Zhang G."/>
        </authorList>
    </citation>
    <scope>NUCLEOTIDE SEQUENCE</scope>
    <source>
        <strain evidence="1">Pddl_001</strain>
    </source>
</reference>
<keyword evidence="2" id="KW-1185">Reference proteome</keyword>